<evidence type="ECO:0000259" key="9">
    <source>
        <dbReference type="PROSITE" id="PS50928"/>
    </source>
</evidence>
<comment type="caution">
    <text evidence="10">The sequence shown here is derived from an EMBL/GenBank/DDBJ whole genome shotgun (WGS) entry which is preliminary data.</text>
</comment>
<evidence type="ECO:0000256" key="1">
    <source>
        <dbReference type="ARBA" id="ARBA00004651"/>
    </source>
</evidence>
<evidence type="ECO:0000313" key="11">
    <source>
        <dbReference type="Proteomes" id="UP000653056"/>
    </source>
</evidence>
<evidence type="ECO:0000256" key="4">
    <source>
        <dbReference type="ARBA" id="ARBA00022475"/>
    </source>
</evidence>
<keyword evidence="4" id="KW-1003">Cell membrane</keyword>
<feature type="transmembrane region" description="Helical" evidence="8">
    <location>
        <begin position="12"/>
        <end position="33"/>
    </location>
</feature>
<feature type="transmembrane region" description="Helical" evidence="8">
    <location>
        <begin position="136"/>
        <end position="156"/>
    </location>
</feature>
<dbReference type="RefSeq" id="WP_189466237.1">
    <property type="nucleotide sequence ID" value="NZ_BMXS01000002.1"/>
</dbReference>
<organism evidence="10 11">
    <name type="scientific">Litchfieldella qijiaojingensis</name>
    <dbReference type="NCBI Taxonomy" id="980347"/>
    <lineage>
        <taxon>Bacteria</taxon>
        <taxon>Pseudomonadati</taxon>
        <taxon>Pseudomonadota</taxon>
        <taxon>Gammaproteobacteria</taxon>
        <taxon>Oceanospirillales</taxon>
        <taxon>Halomonadaceae</taxon>
        <taxon>Litchfieldella</taxon>
    </lineage>
</organism>
<keyword evidence="6 8" id="KW-1133">Transmembrane helix</keyword>
<feature type="transmembrane region" description="Helical" evidence="8">
    <location>
        <begin position="96"/>
        <end position="116"/>
    </location>
</feature>
<proteinExistence type="inferred from homology"/>
<keyword evidence="7 8" id="KW-0472">Membrane</keyword>
<evidence type="ECO:0000256" key="5">
    <source>
        <dbReference type="ARBA" id="ARBA00022692"/>
    </source>
</evidence>
<dbReference type="EMBL" id="BMXS01000002">
    <property type="protein sequence ID" value="GGX82130.1"/>
    <property type="molecule type" value="Genomic_DNA"/>
</dbReference>
<feature type="transmembrane region" description="Helical" evidence="8">
    <location>
        <begin position="192"/>
        <end position="213"/>
    </location>
</feature>
<comment type="subcellular location">
    <subcellularLocation>
        <location evidence="1 8">Cell membrane</location>
        <topology evidence="1 8">Multi-pass membrane protein</topology>
    </subcellularLocation>
</comment>
<evidence type="ECO:0000256" key="2">
    <source>
        <dbReference type="ARBA" id="ARBA00007069"/>
    </source>
</evidence>
<dbReference type="CDD" id="cd06261">
    <property type="entry name" value="TM_PBP2"/>
    <property type="match status" value="1"/>
</dbReference>
<dbReference type="PANTHER" id="PTHR43848:SF2">
    <property type="entry name" value="PUTRESCINE TRANSPORT SYSTEM PERMEASE PROTEIN POTI"/>
    <property type="match status" value="1"/>
</dbReference>
<gene>
    <name evidence="10" type="primary">potC</name>
    <name evidence="10" type="ORF">GCM10007160_06860</name>
</gene>
<keyword evidence="11" id="KW-1185">Reference proteome</keyword>
<dbReference type="PANTHER" id="PTHR43848">
    <property type="entry name" value="PUTRESCINE TRANSPORT SYSTEM PERMEASE PROTEIN POTI"/>
    <property type="match status" value="1"/>
</dbReference>
<dbReference type="SUPFAM" id="SSF161098">
    <property type="entry name" value="MetI-like"/>
    <property type="match status" value="1"/>
</dbReference>
<reference evidence="11" key="1">
    <citation type="journal article" date="2019" name="Int. J. Syst. Evol. Microbiol.">
        <title>The Global Catalogue of Microorganisms (GCM) 10K type strain sequencing project: providing services to taxonomists for standard genome sequencing and annotation.</title>
        <authorList>
            <consortium name="The Broad Institute Genomics Platform"/>
            <consortium name="The Broad Institute Genome Sequencing Center for Infectious Disease"/>
            <person name="Wu L."/>
            <person name="Ma J."/>
        </authorList>
    </citation>
    <scope>NUCLEOTIDE SEQUENCE [LARGE SCALE GENOMIC DNA]</scope>
    <source>
        <strain evidence="11">KCTC 22228</strain>
    </source>
</reference>
<feature type="transmembrane region" description="Helical" evidence="8">
    <location>
        <begin position="240"/>
        <end position="261"/>
    </location>
</feature>
<dbReference type="InterPro" id="IPR035906">
    <property type="entry name" value="MetI-like_sf"/>
</dbReference>
<evidence type="ECO:0000256" key="6">
    <source>
        <dbReference type="ARBA" id="ARBA00022989"/>
    </source>
</evidence>
<evidence type="ECO:0000256" key="7">
    <source>
        <dbReference type="ARBA" id="ARBA00023136"/>
    </source>
</evidence>
<feature type="domain" description="ABC transmembrane type-1" evidence="9">
    <location>
        <begin position="63"/>
        <end position="259"/>
    </location>
</feature>
<feature type="transmembrane region" description="Helical" evidence="8">
    <location>
        <begin position="59"/>
        <end position="84"/>
    </location>
</feature>
<dbReference type="Proteomes" id="UP000653056">
    <property type="component" value="Unassembled WGS sequence"/>
</dbReference>
<protein>
    <submittedName>
        <fullName evidence="10">Spermidine/putrescine ABC transporter permease</fullName>
    </submittedName>
</protein>
<keyword evidence="3 8" id="KW-0813">Transport</keyword>
<dbReference type="InterPro" id="IPR051789">
    <property type="entry name" value="Bact_Polyamine_Transport"/>
</dbReference>
<accession>A0ABQ2YHI1</accession>
<sequence>MRKRNLQRGLSAFWWLTLAFLYLPLVVVVVFSFNATNSAAHFTGVSLRWYRRLLGNEEILSAFANSMILAITSSVIALVIGCLIGYGMYRHRHRKLGWLIVLIYLPIVLPDIVFGISEMTFFVQIHRLTGLLQPGLETMIIAHVTFQIPFVALIVYSRFVGLDPSLFEAAKDLYASPWQRALHFMLPTIKPALISAFFLSFTLSIDDFVISFFTAGPESATLPIYIWGAIRKGVSPEINAIATLMIGAVAIAAVLSLLFSYRRPTRSTANHRRGTEESEP</sequence>
<dbReference type="InterPro" id="IPR000515">
    <property type="entry name" value="MetI-like"/>
</dbReference>
<keyword evidence="5 8" id="KW-0812">Transmembrane</keyword>
<evidence type="ECO:0000256" key="8">
    <source>
        <dbReference type="RuleBase" id="RU363032"/>
    </source>
</evidence>
<evidence type="ECO:0000313" key="10">
    <source>
        <dbReference type="EMBL" id="GGX82130.1"/>
    </source>
</evidence>
<dbReference type="PROSITE" id="PS50928">
    <property type="entry name" value="ABC_TM1"/>
    <property type="match status" value="1"/>
</dbReference>
<name>A0ABQ2YHI1_9GAMM</name>
<dbReference type="Pfam" id="PF00528">
    <property type="entry name" value="BPD_transp_1"/>
    <property type="match status" value="1"/>
</dbReference>
<dbReference type="Gene3D" id="1.10.3720.10">
    <property type="entry name" value="MetI-like"/>
    <property type="match status" value="1"/>
</dbReference>
<evidence type="ECO:0000256" key="3">
    <source>
        <dbReference type="ARBA" id="ARBA00022448"/>
    </source>
</evidence>
<comment type="similarity">
    <text evidence="2">Belongs to the binding-protein-dependent transport system permease family. CysTW subfamily.</text>
</comment>